<dbReference type="Pfam" id="PF21760">
    <property type="entry name" value="SecD_1st"/>
    <property type="match status" value="1"/>
</dbReference>
<evidence type="ECO:0000256" key="2">
    <source>
        <dbReference type="ARBA" id="ARBA00022448"/>
    </source>
</evidence>
<evidence type="ECO:0000256" key="4">
    <source>
        <dbReference type="ARBA" id="ARBA00022692"/>
    </source>
</evidence>
<sequence>MPRRQLVLLLGIVALTVAASVLTVVWRNEPLLGLDLQGGVSVRLVAVGPTDEAMLDQTVEIIRDRIDGLGVAEPEISRTETGVMVSLPGVDDQERALTLVGTTAELRFRPVCRMLNFPGGTTEASGTAPSGPASCALLDSGEVVPSVGPGGVTPPEDDHPTDFVVLGARTGSPGARYVLGPSLLTGEAIAEANPLFIDYQWQVGLDLRAGRVGIDGFNEIAARCYVGETSCPRLEGATNGRLAIVLDGQVVTAPAIRAPEFKADSILISGGFEKQEADDVSLALRYGALPVELEPENTRVVSATIGEDSLRAGVVAGLVGLLLVAAFIVGYYRILGLVALASLAISGALLWAIVAHLGTQSGLALTLAGVTGMIVAIGVSVDSNVVYFEHLKEDVRDGRTARSSVDRAFPIAFATIVKADTASLIGAGLLWALTVGAVRGFALYLGLATLLDLVATYFFMGPMVRLLATTRWFAEHPRRFGLPASGAVSTPVSPTAEVIS</sequence>
<accession>A0A381QTW7</accession>
<gene>
    <name evidence="13" type="ORF">METZ01_LOCUS35710</name>
</gene>
<keyword evidence="2" id="KW-0813">Transport</keyword>
<keyword evidence="5" id="KW-0653">Protein transport</keyword>
<dbReference type="EMBL" id="UINC01001526">
    <property type="protein sequence ID" value="SUZ82856.1"/>
    <property type="molecule type" value="Genomic_DNA"/>
</dbReference>
<name>A0A381QTW7_9ZZZZ</name>
<evidence type="ECO:0000259" key="11">
    <source>
        <dbReference type="Pfam" id="PF21760"/>
    </source>
</evidence>
<feature type="domain" description="SecDF P1 head subdomain" evidence="12">
    <location>
        <begin position="173"/>
        <end position="291"/>
    </location>
</feature>
<dbReference type="InterPro" id="IPR048634">
    <property type="entry name" value="SecD_SecF_C"/>
</dbReference>
<dbReference type="InterPro" id="IPR054384">
    <property type="entry name" value="SecDF_P1_head"/>
</dbReference>
<feature type="transmembrane region" description="Helical" evidence="9">
    <location>
        <begin position="363"/>
        <end position="387"/>
    </location>
</feature>
<feature type="transmembrane region" description="Helical" evidence="9">
    <location>
        <begin position="337"/>
        <end position="357"/>
    </location>
</feature>
<evidence type="ECO:0000256" key="1">
    <source>
        <dbReference type="ARBA" id="ARBA00004651"/>
    </source>
</evidence>
<dbReference type="InterPro" id="IPR048631">
    <property type="entry name" value="SecD_1st"/>
</dbReference>
<dbReference type="GO" id="GO:0005886">
    <property type="term" value="C:plasma membrane"/>
    <property type="evidence" value="ECO:0007669"/>
    <property type="project" value="UniProtKB-SubCell"/>
</dbReference>
<evidence type="ECO:0000256" key="6">
    <source>
        <dbReference type="ARBA" id="ARBA00022989"/>
    </source>
</evidence>
<reference evidence="13" key="1">
    <citation type="submission" date="2018-05" db="EMBL/GenBank/DDBJ databases">
        <authorList>
            <person name="Lanie J.A."/>
            <person name="Ng W.-L."/>
            <person name="Kazmierczak K.M."/>
            <person name="Andrzejewski T.M."/>
            <person name="Davidsen T.M."/>
            <person name="Wayne K.J."/>
            <person name="Tettelin H."/>
            <person name="Glass J.I."/>
            <person name="Rusch D."/>
            <person name="Podicherti R."/>
            <person name="Tsui H.-C.T."/>
            <person name="Winkler M.E."/>
        </authorList>
    </citation>
    <scope>NUCLEOTIDE SEQUENCE</scope>
</reference>
<dbReference type="Pfam" id="PF22599">
    <property type="entry name" value="SecDF_P1_head"/>
    <property type="match status" value="1"/>
</dbReference>
<feature type="transmembrane region" description="Helical" evidence="9">
    <location>
        <begin position="441"/>
        <end position="460"/>
    </location>
</feature>
<keyword evidence="7" id="KW-0811">Translocation</keyword>
<feature type="transmembrane region" description="Helical" evidence="9">
    <location>
        <begin position="408"/>
        <end position="435"/>
    </location>
</feature>
<feature type="domain" description="Protein translocase subunit SecDF P1" evidence="11">
    <location>
        <begin position="55"/>
        <end position="111"/>
    </location>
</feature>
<organism evidence="13">
    <name type="scientific">marine metagenome</name>
    <dbReference type="NCBI Taxonomy" id="408172"/>
    <lineage>
        <taxon>unclassified sequences</taxon>
        <taxon>metagenomes</taxon>
        <taxon>ecological metagenomes</taxon>
    </lineage>
</organism>
<evidence type="ECO:0000259" key="10">
    <source>
        <dbReference type="Pfam" id="PF02355"/>
    </source>
</evidence>
<dbReference type="InterPro" id="IPR005791">
    <property type="entry name" value="SecD"/>
</dbReference>
<feature type="domain" description="Protein export membrane protein SecD/SecF C-terminal" evidence="10">
    <location>
        <begin position="294"/>
        <end position="467"/>
    </location>
</feature>
<comment type="subcellular location">
    <subcellularLocation>
        <location evidence="1">Cell membrane</location>
        <topology evidence="1">Multi-pass membrane protein</topology>
    </subcellularLocation>
</comment>
<evidence type="ECO:0000256" key="8">
    <source>
        <dbReference type="ARBA" id="ARBA00023136"/>
    </source>
</evidence>
<dbReference type="AlphaFoldDB" id="A0A381QTW7"/>
<evidence type="ECO:0000256" key="3">
    <source>
        <dbReference type="ARBA" id="ARBA00022475"/>
    </source>
</evidence>
<keyword evidence="3" id="KW-1003">Cell membrane</keyword>
<dbReference type="Gene3D" id="1.20.1640.10">
    <property type="entry name" value="Multidrug efflux transporter AcrB transmembrane domain"/>
    <property type="match status" value="1"/>
</dbReference>
<dbReference type="PANTHER" id="PTHR30081:SF1">
    <property type="entry name" value="PROTEIN TRANSLOCASE SUBUNIT SECD"/>
    <property type="match status" value="1"/>
</dbReference>
<evidence type="ECO:0000259" key="12">
    <source>
        <dbReference type="Pfam" id="PF22599"/>
    </source>
</evidence>
<dbReference type="NCBIfam" id="TIGR01129">
    <property type="entry name" value="secD"/>
    <property type="match status" value="1"/>
</dbReference>
<evidence type="ECO:0000256" key="5">
    <source>
        <dbReference type="ARBA" id="ARBA00022927"/>
    </source>
</evidence>
<dbReference type="NCBIfam" id="TIGR00916">
    <property type="entry name" value="2A0604s01"/>
    <property type="match status" value="1"/>
</dbReference>
<evidence type="ECO:0000256" key="9">
    <source>
        <dbReference type="SAM" id="Phobius"/>
    </source>
</evidence>
<protein>
    <recommendedName>
        <fullName evidence="14">Protein translocase subunit SecD</fullName>
    </recommendedName>
</protein>
<dbReference type="Pfam" id="PF02355">
    <property type="entry name" value="SecD_SecF_C"/>
    <property type="match status" value="1"/>
</dbReference>
<dbReference type="InterPro" id="IPR022813">
    <property type="entry name" value="SecD/SecF_arch_bac"/>
</dbReference>
<dbReference type="Gene3D" id="3.30.1360.200">
    <property type="match status" value="1"/>
</dbReference>
<dbReference type="HAMAP" id="MF_01463_B">
    <property type="entry name" value="SecD_B"/>
    <property type="match status" value="1"/>
</dbReference>
<dbReference type="GO" id="GO:0006886">
    <property type="term" value="P:intracellular protein transport"/>
    <property type="evidence" value="ECO:0007669"/>
    <property type="project" value="InterPro"/>
</dbReference>
<dbReference type="SUPFAM" id="SSF82866">
    <property type="entry name" value="Multidrug efflux transporter AcrB transmembrane domain"/>
    <property type="match status" value="1"/>
</dbReference>
<dbReference type="PANTHER" id="PTHR30081">
    <property type="entry name" value="PROTEIN-EXPORT MEMBRANE PROTEIN SEC"/>
    <property type="match status" value="1"/>
</dbReference>
<evidence type="ECO:0008006" key="14">
    <source>
        <dbReference type="Google" id="ProtNLM"/>
    </source>
</evidence>
<evidence type="ECO:0000256" key="7">
    <source>
        <dbReference type="ARBA" id="ARBA00023010"/>
    </source>
</evidence>
<dbReference type="Gene3D" id="3.30.70.3220">
    <property type="match status" value="1"/>
</dbReference>
<evidence type="ECO:0000313" key="13">
    <source>
        <dbReference type="EMBL" id="SUZ82856.1"/>
    </source>
</evidence>
<keyword evidence="6 9" id="KW-1133">Transmembrane helix</keyword>
<dbReference type="GO" id="GO:0015450">
    <property type="term" value="F:protein-transporting ATPase activity"/>
    <property type="evidence" value="ECO:0007669"/>
    <property type="project" value="InterPro"/>
</dbReference>
<feature type="transmembrane region" description="Helical" evidence="9">
    <location>
        <begin position="310"/>
        <end position="330"/>
    </location>
</feature>
<keyword evidence="8 9" id="KW-0472">Membrane</keyword>
<dbReference type="InterPro" id="IPR055344">
    <property type="entry name" value="SecD_SecF_C_bact"/>
</dbReference>
<keyword evidence="4 9" id="KW-0812">Transmembrane</keyword>
<proteinExistence type="inferred from homology"/>